<sequence length="40" mass="4070">MNAEIVITISAAEVLITSVVILAILVGISGAIAFVKFGPK</sequence>
<dbReference type="Proteomes" id="UP000223363">
    <property type="component" value="Segment"/>
</dbReference>
<evidence type="ECO:0000313" key="3">
    <source>
        <dbReference type="Proteomes" id="UP000223363"/>
    </source>
</evidence>
<reference evidence="3" key="1">
    <citation type="submission" date="2017-06" db="EMBL/GenBank/DDBJ databases">
        <authorList>
            <person name="Zhao X."/>
        </authorList>
    </citation>
    <scope>NUCLEOTIDE SEQUENCE [LARGE SCALE GENOMIC DNA]</scope>
</reference>
<protein>
    <submittedName>
        <fullName evidence="2">Uncharacterized protein</fullName>
    </submittedName>
</protein>
<keyword evidence="1" id="KW-0812">Transmembrane</keyword>
<feature type="transmembrane region" description="Helical" evidence="1">
    <location>
        <begin position="6"/>
        <end position="35"/>
    </location>
</feature>
<gene>
    <name evidence="2" type="ORF">2050HW_00266</name>
</gene>
<keyword evidence="1" id="KW-0472">Membrane</keyword>
<keyword evidence="3" id="KW-1185">Reference proteome</keyword>
<keyword evidence="1" id="KW-1133">Transmembrane helix</keyword>
<proteinExistence type="predicted"/>
<evidence type="ECO:0000313" key="2">
    <source>
        <dbReference type="EMBL" id="ATA65601.1"/>
    </source>
</evidence>
<organism evidence="2 3">
    <name type="scientific">Serratia phage vB_SmaM_ 2050HW</name>
    <dbReference type="NCBI Taxonomy" id="2024252"/>
    <lineage>
        <taxon>Viruses</taxon>
        <taxon>Duplodnaviria</taxon>
        <taxon>Heunggongvirae</taxon>
        <taxon>Uroviricota</taxon>
        <taxon>Caudoviricetes</taxon>
        <taxon>Chimalliviridae</taxon>
        <taxon>Moabitevirus</taxon>
        <taxon>Moabitevirus mv2050HW</taxon>
    </lineage>
</organism>
<evidence type="ECO:0000256" key="1">
    <source>
        <dbReference type="SAM" id="Phobius"/>
    </source>
</evidence>
<accession>A0A289YVX9</accession>
<dbReference type="EMBL" id="MF285618">
    <property type="protein sequence ID" value="ATA65601.1"/>
    <property type="molecule type" value="Genomic_DNA"/>
</dbReference>
<name>A0A289YVX9_9CAUD</name>